<accession>A0A6J4ND84</accession>
<organism evidence="2">
    <name type="scientific">uncultured Phycisphaerae bacterium</name>
    <dbReference type="NCBI Taxonomy" id="904963"/>
    <lineage>
        <taxon>Bacteria</taxon>
        <taxon>Pseudomonadati</taxon>
        <taxon>Planctomycetota</taxon>
        <taxon>Phycisphaerae</taxon>
        <taxon>environmental samples</taxon>
    </lineage>
</organism>
<reference evidence="2" key="1">
    <citation type="submission" date="2020-02" db="EMBL/GenBank/DDBJ databases">
        <authorList>
            <person name="Meier V. D."/>
        </authorList>
    </citation>
    <scope>NUCLEOTIDE SEQUENCE</scope>
    <source>
        <strain evidence="2">AVDCRST_MAG64</strain>
    </source>
</reference>
<feature type="non-terminal residue" evidence="2">
    <location>
        <position position="56"/>
    </location>
</feature>
<protein>
    <submittedName>
        <fullName evidence="2">Uncharacterized protein</fullName>
    </submittedName>
</protein>
<feature type="compositionally biased region" description="Low complexity" evidence="1">
    <location>
        <begin position="36"/>
        <end position="56"/>
    </location>
</feature>
<sequence length="56" mass="5719">MFASGRAPKCPAWTSCVVSSITHHAPAASCLRMRPSRASTSRTAASRSAAAVTSVA</sequence>
<feature type="region of interest" description="Disordered" evidence="1">
    <location>
        <begin position="35"/>
        <end position="56"/>
    </location>
</feature>
<evidence type="ECO:0000313" key="2">
    <source>
        <dbReference type="EMBL" id="CAA9381588.1"/>
    </source>
</evidence>
<name>A0A6J4ND84_9BACT</name>
<dbReference type="EMBL" id="CADCUQ010000172">
    <property type="protein sequence ID" value="CAA9381588.1"/>
    <property type="molecule type" value="Genomic_DNA"/>
</dbReference>
<dbReference type="AlphaFoldDB" id="A0A6J4ND84"/>
<gene>
    <name evidence="2" type="ORF">AVDCRST_MAG64-675</name>
</gene>
<evidence type="ECO:0000256" key="1">
    <source>
        <dbReference type="SAM" id="MobiDB-lite"/>
    </source>
</evidence>
<proteinExistence type="predicted"/>